<dbReference type="EMBL" id="HBNR01029922">
    <property type="protein sequence ID" value="CAE4583559.1"/>
    <property type="molecule type" value="Transcribed_RNA"/>
</dbReference>
<feature type="compositionally biased region" description="Low complexity" evidence="1">
    <location>
        <begin position="11"/>
        <end position="24"/>
    </location>
</feature>
<organism evidence="2">
    <name type="scientific">Alexandrium monilatum</name>
    <dbReference type="NCBI Taxonomy" id="311494"/>
    <lineage>
        <taxon>Eukaryota</taxon>
        <taxon>Sar</taxon>
        <taxon>Alveolata</taxon>
        <taxon>Dinophyceae</taxon>
        <taxon>Gonyaulacales</taxon>
        <taxon>Pyrocystaceae</taxon>
        <taxon>Alexandrium</taxon>
    </lineage>
</organism>
<dbReference type="AlphaFoldDB" id="A0A7S4UH95"/>
<protein>
    <submittedName>
        <fullName evidence="2">Uncharacterized protein</fullName>
    </submittedName>
</protein>
<evidence type="ECO:0000313" key="2">
    <source>
        <dbReference type="EMBL" id="CAE4583559.1"/>
    </source>
</evidence>
<name>A0A7S4UH95_9DINO</name>
<evidence type="ECO:0000256" key="1">
    <source>
        <dbReference type="SAM" id="MobiDB-lite"/>
    </source>
</evidence>
<accession>A0A7S4UH95</accession>
<reference evidence="2" key="1">
    <citation type="submission" date="2021-01" db="EMBL/GenBank/DDBJ databases">
        <authorList>
            <person name="Corre E."/>
            <person name="Pelletier E."/>
            <person name="Niang G."/>
            <person name="Scheremetjew M."/>
            <person name="Finn R."/>
            <person name="Kale V."/>
            <person name="Holt S."/>
            <person name="Cochrane G."/>
            <person name="Meng A."/>
            <person name="Brown T."/>
            <person name="Cohen L."/>
        </authorList>
    </citation>
    <scope>NUCLEOTIDE SEQUENCE</scope>
    <source>
        <strain evidence="2">CCMP3105</strain>
    </source>
</reference>
<proteinExistence type="predicted"/>
<feature type="region of interest" description="Disordered" evidence="1">
    <location>
        <begin position="1"/>
        <end position="49"/>
    </location>
</feature>
<gene>
    <name evidence="2" type="ORF">AMON00008_LOCUS20407</name>
</gene>
<sequence>MCDTLSWARPVSSSAGSLVGSFSAPSLARSSEKSRGRRSPARLGNSGTYGSTLRSAANSVFAEDFSSFRVSPICGGTMPVKPDQMRTTHQEFHRCDPQLLEATRSQRAGVVSEALREDSWGHGWKSMERWHGRRKRTFLEYTEDVTFSLGGLVAVRP</sequence>